<proteinExistence type="predicted"/>
<evidence type="ECO:0000256" key="1">
    <source>
        <dbReference type="SAM" id="MobiDB-lite"/>
    </source>
</evidence>
<name>A0ABC8RV55_9AQUA</name>
<evidence type="ECO:0000313" key="3">
    <source>
        <dbReference type="Proteomes" id="UP001642360"/>
    </source>
</evidence>
<reference evidence="2 3" key="1">
    <citation type="submission" date="2024-02" db="EMBL/GenBank/DDBJ databases">
        <authorList>
            <person name="Vignale AGUSTIN F."/>
            <person name="Sosa J E."/>
            <person name="Modenutti C."/>
        </authorList>
    </citation>
    <scope>NUCLEOTIDE SEQUENCE [LARGE SCALE GENOMIC DNA]</scope>
</reference>
<dbReference type="EMBL" id="CAUOFW020001770">
    <property type="protein sequence ID" value="CAK9148598.1"/>
    <property type="molecule type" value="Genomic_DNA"/>
</dbReference>
<feature type="region of interest" description="Disordered" evidence="1">
    <location>
        <begin position="107"/>
        <end position="153"/>
    </location>
</feature>
<protein>
    <submittedName>
        <fullName evidence="2">Uncharacterized protein</fullName>
    </submittedName>
</protein>
<gene>
    <name evidence="2" type="ORF">ILEXP_LOCUS16561</name>
</gene>
<comment type="caution">
    <text evidence="2">The sequence shown here is derived from an EMBL/GenBank/DDBJ whole genome shotgun (WGS) entry which is preliminary data.</text>
</comment>
<feature type="compositionally biased region" description="Polar residues" evidence="1">
    <location>
        <begin position="144"/>
        <end position="153"/>
    </location>
</feature>
<keyword evidence="3" id="KW-1185">Reference proteome</keyword>
<dbReference type="Proteomes" id="UP001642360">
    <property type="component" value="Unassembled WGS sequence"/>
</dbReference>
<evidence type="ECO:0000313" key="2">
    <source>
        <dbReference type="EMBL" id="CAK9148598.1"/>
    </source>
</evidence>
<accession>A0ABC8RV55</accession>
<dbReference type="AlphaFoldDB" id="A0ABC8RV55"/>
<sequence length="153" mass="16115">MIENLELWIELLDTQVSCSRHPYFSCNVNYDDHVFHKCSTNHDWFGTTPSIEGGKGSANLHSSDGGELGGDAKHGNTVADARHVGDGAIRIVGNFRCIGVGNARRATNNTKQGRSRGSALSRDWAGESVGTGSDAGTSAGGVLGNNSRMLGPN</sequence>
<organism evidence="2 3">
    <name type="scientific">Ilex paraguariensis</name>
    <name type="common">yerba mate</name>
    <dbReference type="NCBI Taxonomy" id="185542"/>
    <lineage>
        <taxon>Eukaryota</taxon>
        <taxon>Viridiplantae</taxon>
        <taxon>Streptophyta</taxon>
        <taxon>Embryophyta</taxon>
        <taxon>Tracheophyta</taxon>
        <taxon>Spermatophyta</taxon>
        <taxon>Magnoliopsida</taxon>
        <taxon>eudicotyledons</taxon>
        <taxon>Gunneridae</taxon>
        <taxon>Pentapetalae</taxon>
        <taxon>asterids</taxon>
        <taxon>campanulids</taxon>
        <taxon>Aquifoliales</taxon>
        <taxon>Aquifoliaceae</taxon>
        <taxon>Ilex</taxon>
    </lineage>
</organism>